<feature type="transmembrane region" description="Helical" evidence="18">
    <location>
        <begin position="1181"/>
        <end position="1202"/>
    </location>
</feature>
<evidence type="ECO:0000256" key="7">
    <source>
        <dbReference type="ARBA" id="ARBA00022741"/>
    </source>
</evidence>
<dbReference type="SUPFAM" id="SSF81653">
    <property type="entry name" value="Calcium ATPase, transduction domain A"/>
    <property type="match status" value="1"/>
</dbReference>
<dbReference type="InterPro" id="IPR006539">
    <property type="entry name" value="P-type_ATPase_IV"/>
</dbReference>
<dbReference type="Gene3D" id="3.40.1110.10">
    <property type="entry name" value="Calcium-transporting ATPase, cytoplasmic domain N"/>
    <property type="match status" value="1"/>
</dbReference>
<feature type="transmembrane region" description="Helical" evidence="18">
    <location>
        <begin position="1259"/>
        <end position="1281"/>
    </location>
</feature>
<dbReference type="GO" id="GO:0016887">
    <property type="term" value="F:ATP hydrolysis activity"/>
    <property type="evidence" value="ECO:0007669"/>
    <property type="project" value="InterPro"/>
</dbReference>
<evidence type="ECO:0000256" key="9">
    <source>
        <dbReference type="ARBA" id="ARBA00022842"/>
    </source>
</evidence>
<feature type="binding site" evidence="16">
    <location>
        <position position="1013"/>
    </location>
    <ligand>
        <name>ATP</name>
        <dbReference type="ChEBI" id="CHEBI:30616"/>
    </ligand>
</feature>
<feature type="domain" description="P-type ATPase C-terminal" evidence="21">
    <location>
        <begin position="1147"/>
        <end position="1332"/>
    </location>
</feature>
<keyword evidence="12" id="KW-0445">Lipid transport</keyword>
<feature type="compositionally biased region" description="Low complexity" evidence="19">
    <location>
        <begin position="193"/>
        <end position="234"/>
    </location>
</feature>
<dbReference type="STRING" id="1054147.F4PWV8"/>
<dbReference type="OMA" id="IAITTWH"/>
<comment type="similarity">
    <text evidence="3 18">Belongs to the cation transport ATPase (P-type) (TC 3.A.3) family. Type IV subfamily.</text>
</comment>
<feature type="binding site" evidence="17">
    <location>
        <position position="1124"/>
    </location>
    <ligand>
        <name>Mg(2+)</name>
        <dbReference type="ChEBI" id="CHEBI:18420"/>
    </ligand>
</feature>
<feature type="transmembrane region" description="Helical" evidence="18">
    <location>
        <begin position="347"/>
        <end position="363"/>
    </location>
</feature>
<feature type="binding site" evidence="16">
    <location>
        <position position="657"/>
    </location>
    <ligand>
        <name>ATP</name>
        <dbReference type="ChEBI" id="CHEBI:30616"/>
    </ligand>
</feature>
<dbReference type="FunFam" id="3.40.1110.10:FF:000097">
    <property type="entry name" value="Phospholipid-transporting ATPase"/>
    <property type="match status" value="1"/>
</dbReference>
<keyword evidence="8 16" id="KW-0067">ATP-binding</keyword>
<feature type="transmembrane region" description="Helical" evidence="18">
    <location>
        <begin position="1288"/>
        <end position="1308"/>
    </location>
</feature>
<feature type="binding site" evidence="16">
    <location>
        <position position="839"/>
    </location>
    <ligand>
        <name>ATP</name>
        <dbReference type="ChEBI" id="CHEBI:30616"/>
    </ligand>
</feature>
<reference evidence="23" key="1">
    <citation type="journal article" date="2011" name="Genome Res.">
        <title>Phylogeny-wide analysis of social amoeba genomes highlights ancient origins for complex intercellular communication.</title>
        <authorList>
            <person name="Heidel A.J."/>
            <person name="Lawal H.M."/>
            <person name="Felder M."/>
            <person name="Schilde C."/>
            <person name="Helps N.R."/>
            <person name="Tunggal B."/>
            <person name="Rivero F."/>
            <person name="John U."/>
            <person name="Schleicher M."/>
            <person name="Eichinger L."/>
            <person name="Platzer M."/>
            <person name="Noegel A.A."/>
            <person name="Schaap P."/>
            <person name="Gloeckner G."/>
        </authorList>
    </citation>
    <scope>NUCLEOTIDE SEQUENCE [LARGE SCALE GENOMIC DNA]</scope>
    <source>
        <strain evidence="23">SH3</strain>
    </source>
</reference>
<keyword evidence="5 18" id="KW-0812">Transmembrane</keyword>
<dbReference type="PRINTS" id="PR00119">
    <property type="entry name" value="CATATPASE"/>
</dbReference>
<dbReference type="GO" id="GO:0140326">
    <property type="term" value="F:ATPase-coupled intramembrane lipid transporter activity"/>
    <property type="evidence" value="ECO:0007669"/>
    <property type="project" value="UniProtKB-EC"/>
</dbReference>
<dbReference type="InterPro" id="IPR008250">
    <property type="entry name" value="ATPase_P-typ_transduc_dom_A_sf"/>
</dbReference>
<dbReference type="InterPro" id="IPR018303">
    <property type="entry name" value="ATPase_P-typ_P_site"/>
</dbReference>
<evidence type="ECO:0000256" key="3">
    <source>
        <dbReference type="ARBA" id="ARBA00008109"/>
    </source>
</evidence>
<feature type="binding site" evidence="16">
    <location>
        <position position="1015"/>
    </location>
    <ligand>
        <name>ATP</name>
        <dbReference type="ChEBI" id="CHEBI:30616"/>
    </ligand>
</feature>
<dbReference type="InterPro" id="IPR001757">
    <property type="entry name" value="P_typ_ATPase"/>
</dbReference>
<dbReference type="NCBIfam" id="TIGR01652">
    <property type="entry name" value="ATPase-Plipid"/>
    <property type="match status" value="1"/>
</dbReference>
<keyword evidence="9 17" id="KW-0460">Magnesium</keyword>
<evidence type="ECO:0000256" key="6">
    <source>
        <dbReference type="ARBA" id="ARBA00022723"/>
    </source>
</evidence>
<evidence type="ECO:0000313" key="22">
    <source>
        <dbReference type="EMBL" id="EGG19761.1"/>
    </source>
</evidence>
<feature type="transmembrane region" description="Helical" evidence="18">
    <location>
        <begin position="369"/>
        <end position="390"/>
    </location>
</feature>
<feature type="binding site" evidence="16">
    <location>
        <position position="659"/>
    </location>
    <ligand>
        <name>ATP</name>
        <dbReference type="ChEBI" id="CHEBI:30616"/>
    </ligand>
</feature>
<dbReference type="SUPFAM" id="SSF81665">
    <property type="entry name" value="Calcium ATPase, transmembrane domain M"/>
    <property type="match status" value="1"/>
</dbReference>
<dbReference type="PANTHER" id="PTHR24092">
    <property type="entry name" value="PROBABLE PHOSPHOLIPID-TRANSPORTING ATPASE"/>
    <property type="match status" value="1"/>
</dbReference>
<dbReference type="InterPro" id="IPR023299">
    <property type="entry name" value="ATPase_P-typ_cyto_dom_N"/>
</dbReference>
<dbReference type="SFLD" id="SFLDF00027">
    <property type="entry name" value="p-type_atpase"/>
    <property type="match status" value="1"/>
</dbReference>
<dbReference type="GO" id="GO:0005886">
    <property type="term" value="C:plasma membrane"/>
    <property type="evidence" value="ECO:0007669"/>
    <property type="project" value="TreeGrafter"/>
</dbReference>
<dbReference type="GO" id="GO:0045332">
    <property type="term" value="P:phospholipid translocation"/>
    <property type="evidence" value="ECO:0007669"/>
    <property type="project" value="TreeGrafter"/>
</dbReference>
<evidence type="ECO:0000256" key="18">
    <source>
        <dbReference type="RuleBase" id="RU362033"/>
    </source>
</evidence>
<feature type="region of interest" description="Disordered" evidence="19">
    <location>
        <begin position="767"/>
        <end position="832"/>
    </location>
</feature>
<feature type="region of interest" description="Disordered" evidence="19">
    <location>
        <begin position="43"/>
        <end position="66"/>
    </location>
</feature>
<feature type="binding site" evidence="16">
    <location>
        <position position="904"/>
    </location>
    <ligand>
        <name>ATP</name>
        <dbReference type="ChEBI" id="CHEBI:30616"/>
    </ligand>
</feature>
<evidence type="ECO:0000256" key="11">
    <source>
        <dbReference type="ARBA" id="ARBA00022989"/>
    </source>
</evidence>
<gene>
    <name evidence="22" type="primary">atp9b</name>
    <name evidence="22" type="ORF">DFA_06861</name>
</gene>
<evidence type="ECO:0000256" key="2">
    <source>
        <dbReference type="ARBA" id="ARBA00004127"/>
    </source>
</evidence>
<feature type="compositionally biased region" description="Basic and acidic residues" evidence="19">
    <location>
        <begin position="767"/>
        <end position="809"/>
    </location>
</feature>
<feature type="binding site" evidence="16">
    <location>
        <position position="658"/>
    </location>
    <ligand>
        <name>ATP</name>
        <dbReference type="ChEBI" id="CHEBI:30616"/>
    </ligand>
</feature>
<evidence type="ECO:0000259" key="20">
    <source>
        <dbReference type="Pfam" id="PF16209"/>
    </source>
</evidence>
<dbReference type="InterPro" id="IPR032630">
    <property type="entry name" value="P_typ_ATPase_c"/>
</dbReference>
<proteinExistence type="inferred from homology"/>
<feature type="binding site" evidence="16">
    <location>
        <position position="881"/>
    </location>
    <ligand>
        <name>ATP</name>
        <dbReference type="ChEBI" id="CHEBI:30616"/>
    </ligand>
</feature>
<name>F4PWV8_CACFS</name>
<dbReference type="InterPro" id="IPR044492">
    <property type="entry name" value="P_typ_ATPase_HD_dom"/>
</dbReference>
<keyword evidence="11 18" id="KW-1133">Transmembrane helix</keyword>
<dbReference type="SUPFAM" id="SSF81660">
    <property type="entry name" value="Metal cation-transporting ATPase, ATP-binding domain N"/>
    <property type="match status" value="1"/>
</dbReference>
<feature type="binding site" evidence="16">
    <location>
        <position position="1100"/>
    </location>
    <ligand>
        <name>ATP</name>
        <dbReference type="ChEBI" id="CHEBI:30616"/>
    </ligand>
</feature>
<comment type="catalytic activity">
    <reaction evidence="14 18">
        <text>ATP + H2O + phospholipidSide 1 = ADP + phosphate + phospholipidSide 2.</text>
        <dbReference type="EC" id="7.6.2.1"/>
    </reaction>
</comment>
<dbReference type="PROSITE" id="PS00154">
    <property type="entry name" value="ATPASE_E1_E2"/>
    <property type="match status" value="1"/>
</dbReference>
<feature type="binding site" evidence="16">
    <location>
        <position position="1124"/>
    </location>
    <ligand>
        <name>ATP</name>
        <dbReference type="ChEBI" id="CHEBI:30616"/>
    </ligand>
</feature>
<evidence type="ECO:0000259" key="21">
    <source>
        <dbReference type="Pfam" id="PF16212"/>
    </source>
</evidence>
<dbReference type="SFLD" id="SFLDS00003">
    <property type="entry name" value="Haloacid_Dehalogenase"/>
    <property type="match status" value="1"/>
</dbReference>
<dbReference type="FunFam" id="3.40.50.1000:FF:000009">
    <property type="entry name" value="Phospholipid-transporting ATPase"/>
    <property type="match status" value="1"/>
</dbReference>
<dbReference type="InterPro" id="IPR036412">
    <property type="entry name" value="HAD-like_sf"/>
</dbReference>
<evidence type="ECO:0000256" key="19">
    <source>
        <dbReference type="SAM" id="MobiDB-lite"/>
    </source>
</evidence>
<dbReference type="PANTHER" id="PTHR24092:SF5">
    <property type="entry name" value="PHOSPHOLIPID-TRANSPORTING ATPASE"/>
    <property type="match status" value="1"/>
</dbReference>
<dbReference type="Gene3D" id="2.70.150.10">
    <property type="entry name" value="Calcium-transporting ATPase, cytoplasmic transduction domain A"/>
    <property type="match status" value="1"/>
</dbReference>
<dbReference type="SFLD" id="SFLDG00002">
    <property type="entry name" value="C1.7:_P-type_atpase_like"/>
    <property type="match status" value="1"/>
</dbReference>
<dbReference type="OrthoDB" id="377733at2759"/>
<feature type="binding site" evidence="17">
    <location>
        <position position="657"/>
    </location>
    <ligand>
        <name>Mg(2+)</name>
        <dbReference type="ChEBI" id="CHEBI:18420"/>
    </ligand>
</feature>
<feature type="domain" description="P-type ATPase N-terminal" evidence="20">
    <location>
        <begin position="313"/>
        <end position="374"/>
    </location>
</feature>
<evidence type="ECO:0000256" key="1">
    <source>
        <dbReference type="ARBA" id="ARBA00001946"/>
    </source>
</evidence>
<dbReference type="RefSeq" id="XP_004358107.1">
    <property type="nucleotide sequence ID" value="XM_004358050.1"/>
</dbReference>
<evidence type="ECO:0000256" key="8">
    <source>
        <dbReference type="ARBA" id="ARBA00022840"/>
    </source>
</evidence>
<feature type="binding site" evidence="16">
    <location>
        <position position="1014"/>
    </location>
    <ligand>
        <name>ATP</name>
        <dbReference type="ChEBI" id="CHEBI:30616"/>
    </ligand>
</feature>
<evidence type="ECO:0000256" key="13">
    <source>
        <dbReference type="ARBA" id="ARBA00023136"/>
    </source>
</evidence>
<dbReference type="KEGG" id="dfa:DFA_06861"/>
<feature type="transmembrane region" description="Helical" evidence="18">
    <location>
        <begin position="568"/>
        <end position="587"/>
    </location>
</feature>
<evidence type="ECO:0000256" key="15">
    <source>
        <dbReference type="PIRSR" id="PIRSR606539-1"/>
    </source>
</evidence>
<dbReference type="GO" id="GO:0005802">
    <property type="term" value="C:trans-Golgi network"/>
    <property type="evidence" value="ECO:0007669"/>
    <property type="project" value="TreeGrafter"/>
</dbReference>
<feature type="compositionally biased region" description="Low complexity" evidence="19">
    <location>
        <begin position="143"/>
        <end position="178"/>
    </location>
</feature>
<keyword evidence="10 18" id="KW-1278">Translocase</keyword>
<evidence type="ECO:0000256" key="5">
    <source>
        <dbReference type="ARBA" id="ARBA00022692"/>
    </source>
</evidence>
<feature type="binding site" evidence="17">
    <location>
        <position position="659"/>
    </location>
    <ligand>
        <name>Mg(2+)</name>
        <dbReference type="ChEBI" id="CHEBI:18420"/>
    </ligand>
</feature>
<dbReference type="GO" id="GO:0006897">
    <property type="term" value="P:endocytosis"/>
    <property type="evidence" value="ECO:0007669"/>
    <property type="project" value="TreeGrafter"/>
</dbReference>
<feature type="transmembrane region" description="Helical" evidence="18">
    <location>
        <begin position="1314"/>
        <end position="1333"/>
    </location>
</feature>
<evidence type="ECO:0000256" key="10">
    <source>
        <dbReference type="ARBA" id="ARBA00022967"/>
    </source>
</evidence>
<dbReference type="GO" id="GO:0006890">
    <property type="term" value="P:retrograde vesicle-mediated transport, Golgi to endoplasmic reticulum"/>
    <property type="evidence" value="ECO:0007669"/>
    <property type="project" value="TreeGrafter"/>
</dbReference>
<dbReference type="NCBIfam" id="TIGR01494">
    <property type="entry name" value="ATPase_P-type"/>
    <property type="match status" value="2"/>
</dbReference>
<dbReference type="EC" id="7.6.2.1" evidence="18"/>
<feature type="region of interest" description="Disordered" evidence="19">
    <location>
        <begin position="84"/>
        <end position="274"/>
    </location>
</feature>
<dbReference type="Pfam" id="PF16209">
    <property type="entry name" value="PhoLip_ATPase_N"/>
    <property type="match status" value="1"/>
</dbReference>
<evidence type="ECO:0000256" key="12">
    <source>
        <dbReference type="ARBA" id="ARBA00023055"/>
    </source>
</evidence>
<feature type="compositionally biased region" description="Low complexity" evidence="19">
    <location>
        <begin position="89"/>
        <end position="105"/>
    </location>
</feature>
<feature type="compositionally biased region" description="Low complexity" evidence="19">
    <location>
        <begin position="44"/>
        <end position="65"/>
    </location>
</feature>
<dbReference type="Pfam" id="PF13246">
    <property type="entry name" value="Cation_ATPase"/>
    <property type="match status" value="1"/>
</dbReference>
<feature type="binding site" evidence="16">
    <location>
        <position position="933"/>
    </location>
    <ligand>
        <name>ATP</name>
        <dbReference type="ChEBI" id="CHEBI:30616"/>
    </ligand>
</feature>
<evidence type="ECO:0000313" key="23">
    <source>
        <dbReference type="Proteomes" id="UP000007797"/>
    </source>
</evidence>
<dbReference type="GO" id="GO:0000287">
    <property type="term" value="F:magnesium ion binding"/>
    <property type="evidence" value="ECO:0007669"/>
    <property type="project" value="UniProtKB-UniRule"/>
</dbReference>
<organism evidence="22 23">
    <name type="scientific">Cavenderia fasciculata</name>
    <name type="common">Slime mold</name>
    <name type="synonym">Dictyostelium fasciculatum</name>
    <dbReference type="NCBI Taxonomy" id="261658"/>
    <lineage>
        <taxon>Eukaryota</taxon>
        <taxon>Amoebozoa</taxon>
        <taxon>Evosea</taxon>
        <taxon>Eumycetozoa</taxon>
        <taxon>Dictyostelia</taxon>
        <taxon>Acytosteliales</taxon>
        <taxon>Cavenderiaceae</taxon>
        <taxon>Cavenderia</taxon>
    </lineage>
</organism>
<dbReference type="Proteomes" id="UP000007797">
    <property type="component" value="Unassembled WGS sequence"/>
</dbReference>
<feature type="binding site" evidence="17">
    <location>
        <position position="1120"/>
    </location>
    <ligand>
        <name>Mg(2+)</name>
        <dbReference type="ChEBI" id="CHEBI:18420"/>
    </ligand>
</feature>
<dbReference type="InterPro" id="IPR023214">
    <property type="entry name" value="HAD_sf"/>
</dbReference>
<evidence type="ECO:0000256" key="16">
    <source>
        <dbReference type="PIRSR" id="PIRSR606539-2"/>
    </source>
</evidence>
<dbReference type="InterPro" id="IPR023298">
    <property type="entry name" value="ATPase_P-typ_TM_dom_sf"/>
</dbReference>
<dbReference type="InterPro" id="IPR032631">
    <property type="entry name" value="P-type_ATPase_N"/>
</dbReference>
<sequence>MKKNKNRNSCLALGYRSISSIPRVSYYKQERKIASLRGLIGRRSTSSSNLSTGSSPSDNNNNNNNLKDEEELQTFKSNQLDNSFEDLDSISSSSTSSSLSNNNNNTAAPRYRKGKLITSPQPSTTTSNYNSTGSGGGGGDGGRNSNNNNNNLSSSFNKQTLSSPNNLSSSMSSFSYPAQSPPHSQLLANQAINSYNGDSSPNNNNNNNNSSGNNSNNNSNSNYSTNSNNSKNYSIEIPEINKRPGSSNTTQKQRYNNNSGDDMDSTSPLISPRGSVDSSFVAPIEVDTRTFLQKVKDTLMRRHIYLSRTVNLELEEQTTQYPPNVVRNQKYNVYTFLFVILYEQFKYFFNLYFLIVALSQFIPPLQTGYLFTYISPLAFVLSVTILKEAYDDFQRFRRDKEANSQHYSRLTRNGFVSIPSSDIKVGYFIKVETNQRVPCDMVLLRTTEKNGASFIRTDQLDGETDWKLRRSINITQKLHSDESLLDMRASIYAEQPKKDIYSFIGNFSKHDINETESISVENTLWANTVIASGTVIGCAVYTGRETRCVMNTSIPSTKVGLLDSELNNLSKVLFGLLCILAFVMISLKGFRGLWYIYLFRYILLFSSIIPISMRVNLDLGKTVYSWMMMKDDQIPGTVVRSSTIPEELGRIEYLLTDKTGTLTQNDMVFKKLHLGTISFTKDSLADLENELKSSYQLNRQSTSARKKNISSKVRESITAIALCHNVTPVAESEHDGLEIREEEKKPLSTSMKFNKFFKKGYQRIVDDSGKRKKKDDKEGGGGSDKRPMLLPDNHNDNLDEHVFKNPLDLHEDDDEEGSSGQDGLKRRTAQNYQASSPDEIALVKFTESIGLVLTGRELANITLTNPMGDNETYEVLNIFPFTSETKRMGIIVRDVDGAITFYMKGADAIMAKLVQSNDWLDEECGNMAREGLRTLAFGKRSMTEDEYNQFLHRYNQAKTSISDRAARVQEAIGTIENNLELIALTGVEDKLQPNVKVTLERLRNAAVKVWMLTGDKIETATCIAISTKLVSRTQSLFQISVSDKNRAFEKLTQFSRMRDACLVIDGPSLQLCLDNYRDQFLEISTKAPSVVCCRCSPTQKADIVRLIKEKTKKRTCAIGDGGNDVSMIQAADVGVGIVGKEGKQASLAADFSILQFSYLCRLILWHGRNSYKRSARLSQFVIHRGLIISFIQCVFSAIYYFAALSIYNGMLLVGYATLYTNAPVFSLVLDEDVTEDIAFRYPELYHELQKGRSLSYKTFFIWVLKSAYQGGMIMLLSIILFESSLNNIVSITFTSLILCELLNVATEIHTWHRIIIYFIMGICLEVVFHCTLLDSLAER</sequence>
<dbReference type="Gene3D" id="3.40.50.1000">
    <property type="entry name" value="HAD superfamily/HAD-like"/>
    <property type="match status" value="1"/>
</dbReference>
<dbReference type="GO" id="GO:0005768">
    <property type="term" value="C:endosome"/>
    <property type="evidence" value="ECO:0007669"/>
    <property type="project" value="TreeGrafter"/>
</dbReference>
<comment type="cofactor">
    <cofactor evidence="1 17">
        <name>Mg(2+)</name>
        <dbReference type="ChEBI" id="CHEBI:18420"/>
    </cofactor>
</comment>
<feature type="binding site" evidence="16">
    <location>
        <position position="1123"/>
    </location>
    <ligand>
        <name>ATP</name>
        <dbReference type="ChEBI" id="CHEBI:30616"/>
    </ligand>
</feature>
<feature type="compositionally biased region" description="Gly residues" evidence="19">
    <location>
        <begin position="133"/>
        <end position="142"/>
    </location>
</feature>
<dbReference type="GeneID" id="14872083"/>
<feature type="compositionally biased region" description="Polar residues" evidence="19">
    <location>
        <begin position="244"/>
        <end position="269"/>
    </location>
</feature>
<keyword evidence="23" id="KW-1185">Reference proteome</keyword>
<keyword evidence="4" id="KW-0813">Transport</keyword>
<dbReference type="Pfam" id="PF16212">
    <property type="entry name" value="PhoLip_ATPase_C"/>
    <property type="match status" value="1"/>
</dbReference>
<protein>
    <recommendedName>
        <fullName evidence="18">Phospholipid-transporting ATPase</fullName>
        <ecNumber evidence="18">7.6.2.1</ecNumber>
    </recommendedName>
</protein>
<dbReference type="GO" id="GO:0005524">
    <property type="term" value="F:ATP binding"/>
    <property type="evidence" value="ECO:0007669"/>
    <property type="project" value="UniProtKB-UniRule"/>
</dbReference>
<evidence type="ECO:0000256" key="4">
    <source>
        <dbReference type="ARBA" id="ARBA00022448"/>
    </source>
</evidence>
<keyword evidence="7 16" id="KW-0547">Nucleotide-binding</keyword>
<keyword evidence="6 17" id="KW-0479">Metal-binding</keyword>
<feature type="compositionally biased region" description="Polar residues" evidence="19">
    <location>
        <begin position="182"/>
        <end position="192"/>
    </location>
</feature>
<feature type="compositionally biased region" description="Low complexity" evidence="19">
    <location>
        <begin position="123"/>
        <end position="132"/>
    </location>
</feature>
<feature type="binding site" evidence="16">
    <location>
        <position position="1094"/>
    </location>
    <ligand>
        <name>ATP</name>
        <dbReference type="ChEBI" id="CHEBI:30616"/>
    </ligand>
</feature>
<feature type="active site" description="4-aspartylphosphate intermediate" evidence="15">
    <location>
        <position position="657"/>
    </location>
</feature>
<dbReference type="EMBL" id="GL883013">
    <property type="protein sequence ID" value="EGG19761.1"/>
    <property type="molecule type" value="Genomic_DNA"/>
</dbReference>
<accession>F4PWV8</accession>
<keyword evidence="13 18" id="KW-0472">Membrane</keyword>
<dbReference type="SUPFAM" id="SSF56784">
    <property type="entry name" value="HAD-like"/>
    <property type="match status" value="1"/>
</dbReference>
<evidence type="ECO:0000256" key="17">
    <source>
        <dbReference type="PIRSR" id="PIRSR606539-3"/>
    </source>
</evidence>
<comment type="subcellular location">
    <subcellularLocation>
        <location evidence="2">Endomembrane system</location>
        <topology evidence="2">Multi-pass membrane protein</topology>
    </subcellularLocation>
    <subcellularLocation>
        <location evidence="18">Membrane</location>
        <topology evidence="18">Multi-pass membrane protein</topology>
    </subcellularLocation>
</comment>
<evidence type="ECO:0000256" key="14">
    <source>
        <dbReference type="ARBA" id="ARBA00034036"/>
    </source>
</evidence>